<gene>
    <name evidence="1" type="ORF">BJ978_002006</name>
</gene>
<name>A0A9X2H287_9MICO</name>
<organism evidence="1 2">
    <name type="scientific">Agromyces terreus</name>
    <dbReference type="NCBI Taxonomy" id="424795"/>
    <lineage>
        <taxon>Bacteria</taxon>
        <taxon>Bacillati</taxon>
        <taxon>Actinomycetota</taxon>
        <taxon>Actinomycetes</taxon>
        <taxon>Micrococcales</taxon>
        <taxon>Microbacteriaceae</taxon>
        <taxon>Agromyces</taxon>
    </lineage>
</organism>
<protein>
    <submittedName>
        <fullName evidence="1">Uncharacterized protein</fullName>
    </submittedName>
</protein>
<dbReference type="RefSeq" id="WP_269149173.1">
    <property type="nucleotide sequence ID" value="NZ_BAAANU010000015.1"/>
</dbReference>
<evidence type="ECO:0000313" key="2">
    <source>
        <dbReference type="Proteomes" id="UP001139722"/>
    </source>
</evidence>
<accession>A0A9X2H287</accession>
<dbReference type="Proteomes" id="UP001139722">
    <property type="component" value="Unassembled WGS sequence"/>
</dbReference>
<evidence type="ECO:0000313" key="1">
    <source>
        <dbReference type="EMBL" id="MCP2371330.1"/>
    </source>
</evidence>
<proteinExistence type="predicted"/>
<reference evidence="1" key="1">
    <citation type="submission" date="2022-06" db="EMBL/GenBank/DDBJ databases">
        <title>Sequencing the genomes of 1000 actinobacteria strains.</title>
        <authorList>
            <person name="Klenk H.-P."/>
        </authorList>
    </citation>
    <scope>NUCLEOTIDE SEQUENCE</scope>
    <source>
        <strain evidence="1">DSM 22016</strain>
    </source>
</reference>
<comment type="caution">
    <text evidence="1">The sequence shown here is derived from an EMBL/GenBank/DDBJ whole genome shotgun (WGS) entry which is preliminary data.</text>
</comment>
<dbReference type="EMBL" id="JAMZDY010000001">
    <property type="protein sequence ID" value="MCP2371330.1"/>
    <property type="molecule type" value="Genomic_DNA"/>
</dbReference>
<sequence length="42" mass="4507">MTILIILVISALAVSAAVGAIVVAGRDGYRRVPRRNMREAAR</sequence>
<dbReference type="AlphaFoldDB" id="A0A9X2H287"/>
<keyword evidence="2" id="KW-1185">Reference proteome</keyword>